<name>A1U8N7_MARN8</name>
<proteinExistence type="predicted"/>
<dbReference type="Proteomes" id="UP000000998">
    <property type="component" value="Plasmid pMAQU02"/>
</dbReference>
<protein>
    <submittedName>
        <fullName evidence="1">Uncharacterized protein</fullName>
    </submittedName>
</protein>
<sequence length="418" mass="47203">MARTHDAQSALKALANHAELVLDAHLNRGNRIPDTDENLSALETLEHHRLIWRFRGEEDQDPNLKKELIHLLIHVSGAQRRRWASEQVFNLWQSLEGLFRDYHEAKKRAAFVDIERLEAAIRECLAEIIDDIRSATEGFVSYLNSGFGYVTDLRLRIIENEKAIERAGKLNSLFDSFNIRELAEQAGNDPFLKRLLLKHLPAALEEGRQNLAYALNQLRVMLVQMREDQRLSKLIGAFEDHFLNNPGYIPSIADLDLETCPPALNNPKPFPLVAYGDIYDPASDQELIELAQSARSQPRQEAAPKEPERLTSIENGLDGHAETAEQDPLDELVQQLLDMVVSGNIGAGEISAHDTLLASSLDATPATFLRAVEAQVDALPPEDRRRVELTYDAVNDPLYPDNLYIQDITLRHPNVERV</sequence>
<keyword evidence="1" id="KW-0614">Plasmid</keyword>
<accession>A1U8N7</accession>
<geneLocation type="plasmid" evidence="1 2">
    <name>pMAQU02</name>
</geneLocation>
<evidence type="ECO:0000313" key="1">
    <source>
        <dbReference type="EMBL" id="ABM21356.1"/>
    </source>
</evidence>
<gene>
    <name evidence="1" type="ordered locus">Maqu_4084</name>
</gene>
<dbReference type="RefSeq" id="WP_011783411.1">
    <property type="nucleotide sequence ID" value="NC_008739.1"/>
</dbReference>
<dbReference type="HOGENOM" id="CLU_656890_0_0_6"/>
<reference evidence="2" key="1">
    <citation type="journal article" date="2011" name="Appl. Environ. Microbiol.">
        <title>Genomic potential of Marinobacter aquaeolei, a biogeochemical 'opportunitroph'.</title>
        <authorList>
            <person name="Singer E."/>
            <person name="Webb E.A."/>
            <person name="Nelson W.C."/>
            <person name="Heidelberg J.F."/>
            <person name="Ivanova N."/>
            <person name="Pati A."/>
            <person name="Edwards K.J."/>
        </authorList>
    </citation>
    <scope>NUCLEOTIDE SEQUENCE [LARGE SCALE GENOMIC DNA]</scope>
    <source>
        <strain evidence="2">ATCC 700491 / DSM 11845 / VT8</strain>
    </source>
</reference>
<dbReference type="OrthoDB" id="6348211at2"/>
<dbReference type="KEGG" id="maq:Maqu_4084"/>
<organism evidence="1 2">
    <name type="scientific">Marinobacter nauticus (strain ATCC 700491 / DSM 11845 / VT8)</name>
    <name type="common">Marinobacter aquaeolei</name>
    <dbReference type="NCBI Taxonomy" id="351348"/>
    <lineage>
        <taxon>Bacteria</taxon>
        <taxon>Pseudomonadati</taxon>
        <taxon>Pseudomonadota</taxon>
        <taxon>Gammaproteobacteria</taxon>
        <taxon>Pseudomonadales</taxon>
        <taxon>Marinobacteraceae</taxon>
        <taxon>Marinobacter</taxon>
    </lineage>
</organism>
<evidence type="ECO:0000313" key="2">
    <source>
        <dbReference type="Proteomes" id="UP000000998"/>
    </source>
</evidence>
<dbReference type="EMBL" id="CP000516">
    <property type="protein sequence ID" value="ABM21356.1"/>
    <property type="molecule type" value="Genomic_DNA"/>
</dbReference>
<dbReference type="AlphaFoldDB" id="A1U8N7"/>